<keyword evidence="6 8" id="KW-0460">Magnesium</keyword>
<keyword evidence="2 8" id="KW-1277">Toxin-antitoxin system</keyword>
<reference evidence="10" key="1">
    <citation type="submission" date="2022-10" db="EMBL/GenBank/DDBJ databases">
        <title>The WGS of Solirubrobacter ginsenosidimutans DSM 21036.</title>
        <authorList>
            <person name="Jiang Z."/>
        </authorList>
    </citation>
    <scope>NUCLEOTIDE SEQUENCE</scope>
    <source>
        <strain evidence="10">DSM 21036</strain>
    </source>
</reference>
<dbReference type="PANTHER" id="PTHR33653">
    <property type="entry name" value="RIBONUCLEASE VAPC2"/>
    <property type="match status" value="1"/>
</dbReference>
<dbReference type="GO" id="GO:0004540">
    <property type="term" value="F:RNA nuclease activity"/>
    <property type="evidence" value="ECO:0007669"/>
    <property type="project" value="InterPro"/>
</dbReference>
<evidence type="ECO:0000256" key="7">
    <source>
        <dbReference type="ARBA" id="ARBA00038093"/>
    </source>
</evidence>
<dbReference type="Gene3D" id="3.40.50.1010">
    <property type="entry name" value="5'-nuclease"/>
    <property type="match status" value="1"/>
</dbReference>
<evidence type="ECO:0000256" key="2">
    <source>
        <dbReference type="ARBA" id="ARBA00022649"/>
    </source>
</evidence>
<evidence type="ECO:0000256" key="3">
    <source>
        <dbReference type="ARBA" id="ARBA00022722"/>
    </source>
</evidence>
<evidence type="ECO:0000256" key="4">
    <source>
        <dbReference type="ARBA" id="ARBA00022723"/>
    </source>
</evidence>
<dbReference type="GO" id="GO:0016787">
    <property type="term" value="F:hydrolase activity"/>
    <property type="evidence" value="ECO:0007669"/>
    <property type="project" value="UniProtKB-KW"/>
</dbReference>
<evidence type="ECO:0000259" key="9">
    <source>
        <dbReference type="Pfam" id="PF01850"/>
    </source>
</evidence>
<dbReference type="GO" id="GO:0090729">
    <property type="term" value="F:toxin activity"/>
    <property type="evidence" value="ECO:0007669"/>
    <property type="project" value="UniProtKB-KW"/>
</dbReference>
<comment type="caution">
    <text evidence="10">The sequence shown here is derived from an EMBL/GenBank/DDBJ whole genome shotgun (WGS) entry which is preliminary data.</text>
</comment>
<accession>A0A9X3S3Q1</accession>
<keyword evidence="8" id="KW-0800">Toxin</keyword>
<dbReference type="InterPro" id="IPR002716">
    <property type="entry name" value="PIN_dom"/>
</dbReference>
<dbReference type="Pfam" id="PF01850">
    <property type="entry name" value="PIN"/>
    <property type="match status" value="1"/>
</dbReference>
<feature type="binding site" evidence="8">
    <location>
        <position position="16"/>
    </location>
    <ligand>
        <name>Mg(2+)</name>
        <dbReference type="ChEBI" id="CHEBI:18420"/>
    </ligand>
</feature>
<evidence type="ECO:0000313" key="11">
    <source>
        <dbReference type="Proteomes" id="UP001149140"/>
    </source>
</evidence>
<protein>
    <recommendedName>
        <fullName evidence="8">Ribonuclease VapC</fullName>
        <shortName evidence="8">RNase VapC</shortName>
        <ecNumber evidence="8">3.1.-.-</ecNumber>
    </recommendedName>
    <alternativeName>
        <fullName evidence="8">Toxin VapC</fullName>
    </alternativeName>
</protein>
<evidence type="ECO:0000256" key="5">
    <source>
        <dbReference type="ARBA" id="ARBA00022801"/>
    </source>
</evidence>
<dbReference type="RefSeq" id="WP_270038533.1">
    <property type="nucleotide sequence ID" value="NZ_JAPDOD010000003.1"/>
</dbReference>
<keyword evidence="3 8" id="KW-0540">Nuclease</keyword>
<comment type="similarity">
    <text evidence="7 8">Belongs to the PINc/VapC protein family.</text>
</comment>
<dbReference type="PANTHER" id="PTHR33653:SF1">
    <property type="entry name" value="RIBONUCLEASE VAPC2"/>
    <property type="match status" value="1"/>
</dbReference>
<evidence type="ECO:0000256" key="6">
    <source>
        <dbReference type="ARBA" id="ARBA00022842"/>
    </source>
</evidence>
<dbReference type="InterPro" id="IPR050556">
    <property type="entry name" value="Type_II_TA_system_RNase"/>
</dbReference>
<organism evidence="10 11">
    <name type="scientific">Solirubrobacter ginsenosidimutans</name>
    <dbReference type="NCBI Taxonomy" id="490573"/>
    <lineage>
        <taxon>Bacteria</taxon>
        <taxon>Bacillati</taxon>
        <taxon>Actinomycetota</taxon>
        <taxon>Thermoleophilia</taxon>
        <taxon>Solirubrobacterales</taxon>
        <taxon>Solirubrobacteraceae</taxon>
        <taxon>Solirubrobacter</taxon>
    </lineage>
</organism>
<evidence type="ECO:0000256" key="8">
    <source>
        <dbReference type="HAMAP-Rule" id="MF_00265"/>
    </source>
</evidence>
<comment type="function">
    <text evidence="8">Toxic component of a toxin-antitoxin (TA) system. An RNase.</text>
</comment>
<comment type="cofactor">
    <cofactor evidence="1 8">
        <name>Mg(2+)</name>
        <dbReference type="ChEBI" id="CHEBI:18420"/>
    </cofactor>
</comment>
<keyword evidence="4 8" id="KW-0479">Metal-binding</keyword>
<dbReference type="GO" id="GO:0000287">
    <property type="term" value="F:magnesium ion binding"/>
    <property type="evidence" value="ECO:0007669"/>
    <property type="project" value="UniProtKB-UniRule"/>
</dbReference>
<dbReference type="Proteomes" id="UP001149140">
    <property type="component" value="Unassembled WGS sequence"/>
</dbReference>
<dbReference type="EC" id="3.1.-.-" evidence="8"/>
<keyword evidence="5 8" id="KW-0378">Hydrolase</keyword>
<feature type="binding site" evidence="8">
    <location>
        <position position="107"/>
    </location>
    <ligand>
        <name>Mg(2+)</name>
        <dbReference type="ChEBI" id="CHEBI:18420"/>
    </ligand>
</feature>
<dbReference type="EMBL" id="JAPDOD010000003">
    <property type="protein sequence ID" value="MDA0159763.1"/>
    <property type="molecule type" value="Genomic_DNA"/>
</dbReference>
<name>A0A9X3S3Q1_9ACTN</name>
<dbReference type="SUPFAM" id="SSF88723">
    <property type="entry name" value="PIN domain-like"/>
    <property type="match status" value="1"/>
</dbReference>
<proteinExistence type="inferred from homology"/>
<dbReference type="HAMAP" id="MF_00265">
    <property type="entry name" value="VapC_Nob1"/>
    <property type="match status" value="1"/>
</dbReference>
<keyword evidence="11" id="KW-1185">Reference proteome</keyword>
<feature type="domain" description="PIN" evidence="9">
    <location>
        <begin position="13"/>
        <end position="131"/>
    </location>
</feature>
<sequence>MPEGPPRGLSAPVLLDNSAWARLAAPGLSHTRSSEVADALEDGLIATCLPFLLEAGYSARHARDHAELLDELRAIPHFAIDDAVERRAVDAQRQLARVGHHRLPPVDLLVAALADHHGLGILHYDHDYDLLADRTDLVFESVWLAPRGSL</sequence>
<evidence type="ECO:0000313" key="10">
    <source>
        <dbReference type="EMBL" id="MDA0159763.1"/>
    </source>
</evidence>
<gene>
    <name evidence="8" type="primary">vapC</name>
    <name evidence="10" type="ORF">OM076_05785</name>
</gene>
<dbReference type="AlphaFoldDB" id="A0A9X3S3Q1"/>
<evidence type="ECO:0000256" key="1">
    <source>
        <dbReference type="ARBA" id="ARBA00001946"/>
    </source>
</evidence>
<dbReference type="InterPro" id="IPR029060">
    <property type="entry name" value="PIN-like_dom_sf"/>
</dbReference>
<dbReference type="InterPro" id="IPR022907">
    <property type="entry name" value="VapC_family"/>
</dbReference>